<name>A0A1I5QSG2_9BACT</name>
<evidence type="ECO:0000313" key="2">
    <source>
        <dbReference type="Proteomes" id="UP000199306"/>
    </source>
</evidence>
<dbReference type="STRING" id="1079859.SAMN04515674_103343"/>
<evidence type="ECO:0000313" key="1">
    <source>
        <dbReference type="EMBL" id="SFP49199.1"/>
    </source>
</evidence>
<gene>
    <name evidence="1" type="ORF">SAMN04515674_103343</name>
</gene>
<accession>A0A1I5QSG2</accession>
<reference evidence="1 2" key="1">
    <citation type="submission" date="2016-10" db="EMBL/GenBank/DDBJ databases">
        <authorList>
            <person name="de Groot N.N."/>
        </authorList>
    </citation>
    <scope>NUCLEOTIDE SEQUENCE [LARGE SCALE GENOMIC DNA]</scope>
    <source>
        <strain evidence="2">E92,LMG 26720,CCM 7988</strain>
    </source>
</reference>
<sequence>MNKRFIDQFIRNNFLAICIFLAMVFAVAKGATVFQKKSDTPVSEIPNAFETADFKKYWYNGKVEVSSYELQQTVAGISNTGEASLVFETVDFLTNKHVISVSANNPDATTVLQLKSGQQLSGNYPGNGTILVFSPVNTLLFPHALKASVAFSGIQNKPFASLNLRNRTYELAFEEKQGKTEKKLHHLERLWIEDELWTRLRLAPQKMPVGKVLLIPSLRQISQQHNKIRPREAEAKIDSSNARLLKYELSYPERKLSIAFLPTFPYRIEGWEETTRVEGKEMTTKAVFREIILTGERTKMISGLLK</sequence>
<dbReference type="OrthoDB" id="5496093at2"/>
<protein>
    <submittedName>
        <fullName evidence="1">Uncharacterized protein</fullName>
    </submittedName>
</protein>
<organism evidence="1 2">
    <name type="scientific">Pseudarcicella hirudinis</name>
    <dbReference type="NCBI Taxonomy" id="1079859"/>
    <lineage>
        <taxon>Bacteria</taxon>
        <taxon>Pseudomonadati</taxon>
        <taxon>Bacteroidota</taxon>
        <taxon>Cytophagia</taxon>
        <taxon>Cytophagales</taxon>
        <taxon>Flectobacillaceae</taxon>
        <taxon>Pseudarcicella</taxon>
    </lineage>
</organism>
<dbReference type="RefSeq" id="WP_092014611.1">
    <property type="nucleotide sequence ID" value="NZ_FOXH01000003.1"/>
</dbReference>
<dbReference type="EMBL" id="FOXH01000003">
    <property type="protein sequence ID" value="SFP49199.1"/>
    <property type="molecule type" value="Genomic_DNA"/>
</dbReference>
<proteinExistence type="predicted"/>
<dbReference type="AlphaFoldDB" id="A0A1I5QSG2"/>
<keyword evidence="2" id="KW-1185">Reference proteome</keyword>
<dbReference type="Proteomes" id="UP000199306">
    <property type="component" value="Unassembled WGS sequence"/>
</dbReference>